<dbReference type="GO" id="GO:0005741">
    <property type="term" value="C:mitochondrial outer membrane"/>
    <property type="evidence" value="ECO:0007669"/>
    <property type="project" value="UniProtKB-SubCell"/>
</dbReference>
<protein>
    <submittedName>
        <fullName evidence="10">Uncharacterized protein</fullName>
    </submittedName>
</protein>
<dbReference type="InterPro" id="IPR023614">
    <property type="entry name" value="Porin_dom_sf"/>
</dbReference>
<organism evidence="10 11">
    <name type="scientific">Carpinus fangiana</name>
    <dbReference type="NCBI Taxonomy" id="176857"/>
    <lineage>
        <taxon>Eukaryota</taxon>
        <taxon>Viridiplantae</taxon>
        <taxon>Streptophyta</taxon>
        <taxon>Embryophyta</taxon>
        <taxon>Tracheophyta</taxon>
        <taxon>Spermatophyta</taxon>
        <taxon>Magnoliopsida</taxon>
        <taxon>eudicotyledons</taxon>
        <taxon>Gunneridae</taxon>
        <taxon>Pentapetalae</taxon>
        <taxon>rosids</taxon>
        <taxon>fabids</taxon>
        <taxon>Fagales</taxon>
        <taxon>Betulaceae</taxon>
        <taxon>Carpinus</taxon>
    </lineage>
</organism>
<evidence type="ECO:0000256" key="7">
    <source>
        <dbReference type="ARBA" id="ARBA00022927"/>
    </source>
</evidence>
<keyword evidence="3" id="KW-0813">Transport</keyword>
<keyword evidence="6" id="KW-1000">Mitochondrion outer membrane</keyword>
<dbReference type="InterPro" id="IPR037930">
    <property type="entry name" value="Tom40"/>
</dbReference>
<keyword evidence="9" id="KW-0472">Membrane</keyword>
<dbReference type="CDD" id="cd07305">
    <property type="entry name" value="Porin3_Tom40"/>
    <property type="match status" value="1"/>
</dbReference>
<keyword evidence="5" id="KW-0812">Transmembrane</keyword>
<evidence type="ECO:0000256" key="9">
    <source>
        <dbReference type="ARBA" id="ARBA00023136"/>
    </source>
</evidence>
<dbReference type="PANTHER" id="PTHR10802">
    <property type="entry name" value="MITOCHONDRIAL IMPORT RECEPTOR SUBUNIT TOM40"/>
    <property type="match status" value="1"/>
</dbReference>
<evidence type="ECO:0000256" key="8">
    <source>
        <dbReference type="ARBA" id="ARBA00023128"/>
    </source>
</evidence>
<proteinExistence type="inferred from homology"/>
<dbReference type="EMBL" id="VIBQ01000017">
    <property type="protein sequence ID" value="KAB8360942.1"/>
    <property type="molecule type" value="Genomic_DNA"/>
</dbReference>
<dbReference type="Pfam" id="PF01459">
    <property type="entry name" value="Porin_3"/>
    <property type="match status" value="1"/>
</dbReference>
<reference evidence="10 11" key="1">
    <citation type="submission" date="2019-06" db="EMBL/GenBank/DDBJ databases">
        <title>A chromosomal-level reference genome of Carpinus fangiana (Coryloideae, Betulaceae).</title>
        <authorList>
            <person name="Yang X."/>
            <person name="Wang Z."/>
            <person name="Zhang L."/>
            <person name="Hao G."/>
            <person name="Liu J."/>
            <person name="Yang Y."/>
        </authorList>
    </citation>
    <scope>NUCLEOTIDE SEQUENCE [LARGE SCALE GENOMIC DNA]</scope>
    <source>
        <strain evidence="10">Cfa_2016G</strain>
        <tissue evidence="10">Leaf</tissue>
    </source>
</reference>
<comment type="subcellular location">
    <subcellularLocation>
        <location evidence="1">Mitochondrion outer membrane</location>
        <topology evidence="1">Multi-pass membrane protein</topology>
    </subcellularLocation>
</comment>
<dbReference type="GO" id="GO:0008320">
    <property type="term" value="F:protein transmembrane transporter activity"/>
    <property type="evidence" value="ECO:0007669"/>
    <property type="project" value="InterPro"/>
</dbReference>
<name>A0A5N6KZ72_9ROSI</name>
<dbReference type="GO" id="GO:0030150">
    <property type="term" value="P:protein import into mitochondrial matrix"/>
    <property type="evidence" value="ECO:0007669"/>
    <property type="project" value="InterPro"/>
</dbReference>
<accession>A0A5N6KZ72</accession>
<evidence type="ECO:0000256" key="4">
    <source>
        <dbReference type="ARBA" id="ARBA00022452"/>
    </source>
</evidence>
<dbReference type="Proteomes" id="UP000327013">
    <property type="component" value="Unassembled WGS sequence"/>
</dbReference>
<gene>
    <name evidence="10" type="ORF">FH972_024674</name>
</gene>
<evidence type="ECO:0000256" key="2">
    <source>
        <dbReference type="ARBA" id="ARBA00010510"/>
    </source>
</evidence>
<keyword evidence="8" id="KW-0496">Mitochondrion</keyword>
<keyword evidence="11" id="KW-1185">Reference proteome</keyword>
<dbReference type="OrthoDB" id="19656at2759"/>
<keyword evidence="7" id="KW-0653">Protein transport</keyword>
<comment type="similarity">
    <text evidence="2">Belongs to the Tom40 family.</text>
</comment>
<evidence type="ECO:0000256" key="3">
    <source>
        <dbReference type="ARBA" id="ARBA00022448"/>
    </source>
</evidence>
<evidence type="ECO:0000256" key="5">
    <source>
        <dbReference type="ARBA" id="ARBA00022692"/>
    </source>
</evidence>
<dbReference type="Gene3D" id="2.40.160.10">
    <property type="entry name" value="Porin"/>
    <property type="match status" value="1"/>
</dbReference>
<comment type="caution">
    <text evidence="10">The sequence shown here is derived from an EMBL/GenBank/DDBJ whole genome shotgun (WGS) entry which is preliminary data.</text>
</comment>
<dbReference type="AlphaFoldDB" id="A0A5N6KZ72"/>
<evidence type="ECO:0000313" key="11">
    <source>
        <dbReference type="Proteomes" id="UP000327013"/>
    </source>
</evidence>
<sequence length="386" mass="41144">MDAKLDSPALSAFPPSAASVPVPIPYPDQSISKGALSSLWHNPITAAANDAYQAFSERRAALGLSNPGTVEGISREVTRDVFLNNSMFTGFRADFTKAFSAAPLFQTAHNFTMGSGGMPPYSFAALYGSPKVFFQGNIDNEFQLSARANYRLSSGLVAKSNISLAPGGTQSMVQLEADYVGADFTANIKAMNPSILSGVAEGIFVGSYMQSLTPRLALGMETMYQRVGADQGPEVVSSYAARYKGDDWIAAGQLLAQGSVQATYWRRLAERVEAGLEVNLSLLGLSGGGGMMGMARNEGVATMGAKYDFRTSVFRGQIDTTGKVSAVLEKRIAQPVQITFAGEMDHAKNSAKIGMAISIEGMGSEEVMEQQERMMSAAEQQQPPPF</sequence>
<evidence type="ECO:0000256" key="6">
    <source>
        <dbReference type="ARBA" id="ARBA00022787"/>
    </source>
</evidence>
<keyword evidence="4" id="KW-1134">Transmembrane beta strand</keyword>
<evidence type="ECO:0000256" key="1">
    <source>
        <dbReference type="ARBA" id="ARBA00004374"/>
    </source>
</evidence>
<evidence type="ECO:0000313" key="10">
    <source>
        <dbReference type="EMBL" id="KAB8360942.1"/>
    </source>
</evidence>
<dbReference type="InterPro" id="IPR027246">
    <property type="entry name" value="Porin_Euk/Tom40"/>
</dbReference>